<accession>A0A5J9SUV1</accession>
<keyword evidence="3" id="KW-1185">Reference proteome</keyword>
<gene>
    <name evidence="2" type="ORF">EJB05_51686</name>
</gene>
<reference evidence="2 3" key="1">
    <citation type="journal article" date="2019" name="Sci. Rep.">
        <title>A high-quality genome of Eragrostis curvula grass provides insights into Poaceae evolution and supports new strategies to enhance forage quality.</title>
        <authorList>
            <person name="Carballo J."/>
            <person name="Santos B.A.C.M."/>
            <person name="Zappacosta D."/>
            <person name="Garbus I."/>
            <person name="Selva J.P."/>
            <person name="Gallo C.A."/>
            <person name="Diaz A."/>
            <person name="Albertini E."/>
            <person name="Caccamo M."/>
            <person name="Echenique V."/>
        </authorList>
    </citation>
    <scope>NUCLEOTIDE SEQUENCE [LARGE SCALE GENOMIC DNA]</scope>
    <source>
        <strain evidence="3">cv. Victoria</strain>
        <tissue evidence="2">Leaf</tissue>
    </source>
</reference>
<organism evidence="2 3">
    <name type="scientific">Eragrostis curvula</name>
    <name type="common">weeping love grass</name>
    <dbReference type="NCBI Taxonomy" id="38414"/>
    <lineage>
        <taxon>Eukaryota</taxon>
        <taxon>Viridiplantae</taxon>
        <taxon>Streptophyta</taxon>
        <taxon>Embryophyta</taxon>
        <taxon>Tracheophyta</taxon>
        <taxon>Spermatophyta</taxon>
        <taxon>Magnoliopsida</taxon>
        <taxon>Liliopsida</taxon>
        <taxon>Poales</taxon>
        <taxon>Poaceae</taxon>
        <taxon>PACMAD clade</taxon>
        <taxon>Chloridoideae</taxon>
        <taxon>Eragrostideae</taxon>
        <taxon>Eragrostidinae</taxon>
        <taxon>Eragrostis</taxon>
    </lineage>
</organism>
<dbReference type="Gramene" id="TVU02803">
    <property type="protein sequence ID" value="TVU02803"/>
    <property type="gene ID" value="EJB05_51686"/>
</dbReference>
<dbReference type="AlphaFoldDB" id="A0A5J9SUV1"/>
<dbReference type="EMBL" id="RWGY01000273">
    <property type="protein sequence ID" value="TVU02803.1"/>
    <property type="molecule type" value="Genomic_DNA"/>
</dbReference>
<proteinExistence type="predicted"/>
<evidence type="ECO:0000313" key="3">
    <source>
        <dbReference type="Proteomes" id="UP000324897"/>
    </source>
</evidence>
<sequence length="99" mass="10623">MALRNLARKVGIPGLRRASGPRVSPAAVSRPLPFSTSQGGAKGAGKEIDEDIARLKAGFEAQREAFRKSLREEQRGRRMMIGSGAAGLVVAALVCEYHY</sequence>
<evidence type="ECO:0000313" key="2">
    <source>
        <dbReference type="EMBL" id="TVU02803.1"/>
    </source>
</evidence>
<feature type="region of interest" description="Disordered" evidence="1">
    <location>
        <begin position="17"/>
        <end position="46"/>
    </location>
</feature>
<evidence type="ECO:0000256" key="1">
    <source>
        <dbReference type="SAM" id="MobiDB-lite"/>
    </source>
</evidence>
<protein>
    <submittedName>
        <fullName evidence="2">Uncharacterized protein</fullName>
    </submittedName>
</protein>
<comment type="caution">
    <text evidence="2">The sequence shown here is derived from an EMBL/GenBank/DDBJ whole genome shotgun (WGS) entry which is preliminary data.</text>
</comment>
<dbReference type="Proteomes" id="UP000324897">
    <property type="component" value="Unassembled WGS sequence"/>
</dbReference>
<name>A0A5J9SUV1_9POAL</name>